<dbReference type="Gene3D" id="1.20.5.1930">
    <property type="match status" value="1"/>
</dbReference>
<feature type="domain" description="Signal transduction histidine kinase subgroup 3 dimerisation and phosphoacceptor" evidence="8">
    <location>
        <begin position="801"/>
        <end position="865"/>
    </location>
</feature>
<organism evidence="9 10">
    <name type="scientific">Massilia frigida</name>
    <dbReference type="NCBI Taxonomy" id="2609281"/>
    <lineage>
        <taxon>Bacteria</taxon>
        <taxon>Pseudomonadati</taxon>
        <taxon>Pseudomonadota</taxon>
        <taxon>Betaproteobacteria</taxon>
        <taxon>Burkholderiales</taxon>
        <taxon>Oxalobacteraceae</taxon>
        <taxon>Telluria group</taxon>
        <taxon>Massilia</taxon>
    </lineage>
</organism>
<dbReference type="InterPro" id="IPR036890">
    <property type="entry name" value="HATPase_C_sf"/>
</dbReference>
<keyword evidence="10" id="KW-1185">Reference proteome</keyword>
<dbReference type="CDD" id="cd16917">
    <property type="entry name" value="HATPase_UhpB-NarQ-NarX-like"/>
    <property type="match status" value="1"/>
</dbReference>
<feature type="domain" description="Histidine kinase/HSP90-like ATPase" evidence="6">
    <location>
        <begin position="904"/>
        <end position="997"/>
    </location>
</feature>
<dbReference type="Gene3D" id="3.30.565.10">
    <property type="entry name" value="Histidine kinase-like ATPase, C-terminal domain"/>
    <property type="match status" value="1"/>
</dbReference>
<evidence type="ECO:0000256" key="1">
    <source>
        <dbReference type="ARBA" id="ARBA00022679"/>
    </source>
</evidence>
<dbReference type="InterPro" id="IPR003594">
    <property type="entry name" value="HATPase_dom"/>
</dbReference>
<keyword evidence="3" id="KW-0902">Two-component regulatory system</keyword>
<dbReference type="InterPro" id="IPR011712">
    <property type="entry name" value="Sig_transdc_His_kin_sub3_dim/P"/>
</dbReference>
<dbReference type="Pfam" id="PF07495">
    <property type="entry name" value="Y_Y_Y"/>
    <property type="match status" value="1"/>
</dbReference>
<accession>A0ABX0NGJ0</accession>
<dbReference type="InterPro" id="IPR011123">
    <property type="entry name" value="Y_Y_Y"/>
</dbReference>
<name>A0ABX0NGJ0_9BURK</name>
<evidence type="ECO:0000256" key="2">
    <source>
        <dbReference type="ARBA" id="ARBA00022777"/>
    </source>
</evidence>
<reference evidence="9 10" key="1">
    <citation type="submission" date="2019-10" db="EMBL/GenBank/DDBJ databases">
        <title>Taxonomy of Antarctic Massilia spp.: description of Massilia rubra sp. nov., Massilia aquatica sp. nov., Massilia mucilaginosa sp. nov., Massilia frigida sp. nov. isolated from streams, lakes and regoliths.</title>
        <authorList>
            <person name="Holochova P."/>
            <person name="Sedlacek I."/>
            <person name="Kralova S."/>
            <person name="Maslanova I."/>
            <person name="Busse H.-J."/>
            <person name="Stankova E."/>
            <person name="Vrbovska V."/>
            <person name="Kovarovic V."/>
            <person name="Bartak M."/>
            <person name="Svec P."/>
            <person name="Pantucek R."/>
        </authorList>
    </citation>
    <scope>NUCLEOTIDE SEQUENCE [LARGE SCALE GENOMIC DNA]</scope>
    <source>
        <strain evidence="9 10">CCM 8695</strain>
    </source>
</reference>
<feature type="transmembrane region" description="Helical" evidence="4">
    <location>
        <begin position="762"/>
        <end position="782"/>
    </location>
</feature>
<dbReference type="InterPro" id="IPR013783">
    <property type="entry name" value="Ig-like_fold"/>
</dbReference>
<dbReference type="EMBL" id="WHJG01000035">
    <property type="protein sequence ID" value="NHZ82601.1"/>
    <property type="molecule type" value="Genomic_DNA"/>
</dbReference>
<dbReference type="InterPro" id="IPR050482">
    <property type="entry name" value="Sensor_HK_TwoCompSys"/>
</dbReference>
<evidence type="ECO:0000259" key="6">
    <source>
        <dbReference type="Pfam" id="PF02518"/>
    </source>
</evidence>
<dbReference type="SUPFAM" id="SSF55874">
    <property type="entry name" value="ATPase domain of HSP90 chaperone/DNA topoisomerase II/histidine kinase"/>
    <property type="match status" value="1"/>
</dbReference>
<gene>
    <name evidence="9" type="ORF">F2P44_25460</name>
</gene>
<evidence type="ECO:0000259" key="8">
    <source>
        <dbReference type="Pfam" id="PF07730"/>
    </source>
</evidence>
<dbReference type="Proteomes" id="UP000621455">
    <property type="component" value="Unassembled WGS sequence"/>
</dbReference>
<evidence type="ECO:0000256" key="5">
    <source>
        <dbReference type="SAM" id="SignalP"/>
    </source>
</evidence>
<dbReference type="PANTHER" id="PTHR24421">
    <property type="entry name" value="NITRATE/NITRITE SENSOR PROTEIN NARX-RELATED"/>
    <property type="match status" value="1"/>
</dbReference>
<feature type="chain" id="PRO_5046049831" evidence="5">
    <location>
        <begin position="45"/>
        <end position="1023"/>
    </location>
</feature>
<keyword evidence="5" id="KW-0732">Signal</keyword>
<evidence type="ECO:0000313" key="9">
    <source>
        <dbReference type="EMBL" id="NHZ82601.1"/>
    </source>
</evidence>
<evidence type="ECO:0000256" key="4">
    <source>
        <dbReference type="SAM" id="Phobius"/>
    </source>
</evidence>
<keyword evidence="4" id="KW-0472">Membrane</keyword>
<dbReference type="Gene3D" id="2.60.40.10">
    <property type="entry name" value="Immunoglobulins"/>
    <property type="match status" value="1"/>
</dbReference>
<protein>
    <submittedName>
        <fullName evidence="9">Histidine kinase</fullName>
    </submittedName>
</protein>
<dbReference type="GO" id="GO:0016301">
    <property type="term" value="F:kinase activity"/>
    <property type="evidence" value="ECO:0007669"/>
    <property type="project" value="UniProtKB-KW"/>
</dbReference>
<proteinExistence type="predicted"/>
<sequence>MKNTLEEKNAAPSERPSMAASMTAAVLRRSLAWAALVLSCAAQAGTPPLSSYAHTAWNGQRGAPADVVQFTQTLDGWLWISSPNGLFRFDGVDFERMDSVQGHRLHSTNTLGLLTTRDGRLWVGGRFGGISMFADGRMRLFTEADGLPRGAVMTMTEGPDGSVWAATSTGLGHLAPGAARFRRVGLQEGLPEKPARQILYGRDGRQWVSVEGGIYFRDPGQASYRRAWPHIDLMAMAEAPDGTLWGSDGVDKHYRVLPATPRGKPQPRAELGGNGALFDRDGTMWILKVNALERRQAPYVGKAASAQQLTRAHGMSGPLPQSAFEDREGNLWIGTSAGLDRLRRTRLRPVPAATAFDRPGVIADERGGVIIGDRRQPLRRYDAQGAHESVGNLTLTAAYRAADGALWLASFNERWRRAASGALTRLPHPAHLAGYDMQAMTIDGQGRMWGSLSRQGVFRIEDDTWRKDGGLPGMPDGLALALATDPAGRVWAGFLRNRIALIDDTRVRVFGEADGLQLGDVQSLLVDGARIWAGGRDGLAWYDGLRWHGASVAGGQRLRGISGMVRTATGELWLYGSDGISRIGAADVGRLLREPAWPLPFERFDGLDGLVGSAEQLRPLPSMTQSSDGRLWFATASEVASIDPATVSRNRLAPPVQVLSLRSGDVAYPAQGRLRLPIGARDLRIAYTALSLAIPERVRFRYKLDGFDERWQDAGTRREAVYTNLRPGAYRFRVAAANEDGVWNDTGATLELVLPPRFVETGWFIALMVLLGAALLGALYWLRVRRLTERLRDRMQERLAERERIARGLHDTLLQSVQGLIMLFGQQARSLPIGTEERGKIEQTLDLADELMSEGRDCISDLRSAGEPEELGQALAQYGRVLLQQRFTASIQGKPRTLCARVRDEVQAIAREALFNASRHAGASKVELLIDYRPEALAVLVRDNGCGMAAPVAGTAPPRKHFGIVGMCERARALGAVCTLLSAPGQGTSMQLDIPAEQAYPGRRTAALFQRLRQRRRVHAEAA</sequence>
<dbReference type="Gene3D" id="2.130.10.10">
    <property type="entry name" value="YVTN repeat-like/Quinoprotein amine dehydrogenase"/>
    <property type="match status" value="2"/>
</dbReference>
<keyword evidence="4" id="KW-0812">Transmembrane</keyword>
<dbReference type="SUPFAM" id="SSF63829">
    <property type="entry name" value="Calcium-dependent phosphotriesterase"/>
    <property type="match status" value="3"/>
</dbReference>
<keyword evidence="1" id="KW-0808">Transferase</keyword>
<evidence type="ECO:0000259" key="7">
    <source>
        <dbReference type="Pfam" id="PF07495"/>
    </source>
</evidence>
<evidence type="ECO:0000313" key="10">
    <source>
        <dbReference type="Proteomes" id="UP000621455"/>
    </source>
</evidence>
<dbReference type="Pfam" id="PF02518">
    <property type="entry name" value="HATPase_c"/>
    <property type="match status" value="1"/>
</dbReference>
<dbReference type="RefSeq" id="WP_167090852.1">
    <property type="nucleotide sequence ID" value="NZ_WHJG01000035.1"/>
</dbReference>
<dbReference type="InterPro" id="IPR015943">
    <property type="entry name" value="WD40/YVTN_repeat-like_dom_sf"/>
</dbReference>
<comment type="caution">
    <text evidence="9">The sequence shown here is derived from an EMBL/GenBank/DDBJ whole genome shotgun (WGS) entry which is preliminary data.</text>
</comment>
<dbReference type="PANTHER" id="PTHR24421:SF62">
    <property type="entry name" value="SENSORY TRANSDUCTION HISTIDINE KINASE"/>
    <property type="match status" value="1"/>
</dbReference>
<evidence type="ECO:0000256" key="3">
    <source>
        <dbReference type="ARBA" id="ARBA00023012"/>
    </source>
</evidence>
<keyword evidence="4" id="KW-1133">Transmembrane helix</keyword>
<dbReference type="Pfam" id="PF07730">
    <property type="entry name" value="HisKA_3"/>
    <property type="match status" value="1"/>
</dbReference>
<feature type="signal peptide" evidence="5">
    <location>
        <begin position="1"/>
        <end position="44"/>
    </location>
</feature>
<feature type="domain" description="Two component regulator three Y" evidence="7">
    <location>
        <begin position="694"/>
        <end position="752"/>
    </location>
</feature>
<keyword evidence="2 9" id="KW-0418">Kinase</keyword>